<evidence type="ECO:0000313" key="1">
    <source>
        <dbReference type="EMBL" id="GBM08976.1"/>
    </source>
</evidence>
<evidence type="ECO:0000313" key="2">
    <source>
        <dbReference type="Proteomes" id="UP000499080"/>
    </source>
</evidence>
<proteinExistence type="predicted"/>
<dbReference type="Proteomes" id="UP000499080">
    <property type="component" value="Unassembled WGS sequence"/>
</dbReference>
<protein>
    <submittedName>
        <fullName evidence="1">Uncharacterized protein</fullName>
    </submittedName>
</protein>
<dbReference type="OrthoDB" id="10042427at2759"/>
<reference evidence="1 2" key="1">
    <citation type="journal article" date="2019" name="Sci. Rep.">
        <title>Orb-weaving spider Araneus ventricosus genome elucidates the spidroin gene catalogue.</title>
        <authorList>
            <person name="Kono N."/>
            <person name="Nakamura H."/>
            <person name="Ohtoshi R."/>
            <person name="Moran D.A.P."/>
            <person name="Shinohara A."/>
            <person name="Yoshida Y."/>
            <person name="Fujiwara M."/>
            <person name="Mori M."/>
            <person name="Tomita M."/>
            <person name="Arakawa K."/>
        </authorList>
    </citation>
    <scope>NUCLEOTIDE SEQUENCE [LARGE SCALE GENOMIC DNA]</scope>
</reference>
<accession>A0A4Y2CYK3</accession>
<name>A0A4Y2CYK3_ARAVE</name>
<gene>
    <name evidence="1" type="ORF">AVEN_15108_1</name>
</gene>
<keyword evidence="2" id="KW-1185">Reference proteome</keyword>
<organism evidence="1 2">
    <name type="scientific">Araneus ventricosus</name>
    <name type="common">Orbweaver spider</name>
    <name type="synonym">Epeira ventricosa</name>
    <dbReference type="NCBI Taxonomy" id="182803"/>
    <lineage>
        <taxon>Eukaryota</taxon>
        <taxon>Metazoa</taxon>
        <taxon>Ecdysozoa</taxon>
        <taxon>Arthropoda</taxon>
        <taxon>Chelicerata</taxon>
        <taxon>Arachnida</taxon>
        <taxon>Araneae</taxon>
        <taxon>Araneomorphae</taxon>
        <taxon>Entelegynae</taxon>
        <taxon>Araneoidea</taxon>
        <taxon>Araneidae</taxon>
        <taxon>Araneus</taxon>
    </lineage>
</organism>
<comment type="caution">
    <text evidence="1">The sequence shown here is derived from an EMBL/GenBank/DDBJ whole genome shotgun (WGS) entry which is preliminary data.</text>
</comment>
<sequence>MLSDGVILLHDNPILLSKLKNFCKNSSGKFGVTSYSPDLAPNLGSKYLSGIRVSSDSDVKRAAENWLNRQGRDFD</sequence>
<dbReference type="EMBL" id="BGPR01240827">
    <property type="protein sequence ID" value="GBM08976.1"/>
    <property type="molecule type" value="Genomic_DNA"/>
</dbReference>
<dbReference type="AlphaFoldDB" id="A0A4Y2CYK3"/>